<dbReference type="KEGG" id="saga:M5M_18760"/>
<dbReference type="InterPro" id="IPR036390">
    <property type="entry name" value="WH_DNA-bd_sf"/>
</dbReference>
<dbReference type="SUPFAM" id="SSF46785">
    <property type="entry name" value="Winged helix' DNA-binding domain"/>
    <property type="match status" value="1"/>
</dbReference>
<dbReference type="PANTHER" id="PTHR33169:SF14">
    <property type="entry name" value="TRANSCRIPTIONAL REGULATOR RV3488"/>
    <property type="match status" value="1"/>
</dbReference>
<name>K4KRG1_SIMAS</name>
<evidence type="ECO:0000313" key="3">
    <source>
        <dbReference type="Proteomes" id="UP000000466"/>
    </source>
</evidence>
<dbReference type="Gene3D" id="1.10.10.10">
    <property type="entry name" value="Winged helix-like DNA-binding domain superfamily/Winged helix DNA-binding domain"/>
    <property type="match status" value="1"/>
</dbReference>
<evidence type="ECO:0000259" key="1">
    <source>
        <dbReference type="Pfam" id="PF03551"/>
    </source>
</evidence>
<dbReference type="InterPro" id="IPR005149">
    <property type="entry name" value="Tscrpt_reg_PadR_N"/>
</dbReference>
<dbReference type="RefSeq" id="WP_015049031.1">
    <property type="nucleotide sequence ID" value="NC_018868.3"/>
</dbReference>
<dbReference type="AlphaFoldDB" id="K4KRG1"/>
<dbReference type="InterPro" id="IPR052509">
    <property type="entry name" value="Metal_resp_DNA-bind_regulator"/>
</dbReference>
<feature type="domain" description="Transcription regulator PadR N-terminal" evidence="1">
    <location>
        <begin position="28"/>
        <end position="95"/>
    </location>
</feature>
<reference evidence="2 3" key="1">
    <citation type="journal article" date="2013" name="Genome Announc.">
        <title>Complete genome sequence of Simiduia agarivorans SA1(T), a marine bacterium able to degrade a variety of polysaccharides.</title>
        <authorList>
            <person name="Lin S.Y."/>
            <person name="Shieh W.Y."/>
            <person name="Chen J.S."/>
            <person name="Tang S.L."/>
        </authorList>
    </citation>
    <scope>NUCLEOTIDE SEQUENCE [LARGE SCALE GENOMIC DNA]</scope>
    <source>
        <strain evidence="3">DSM 21679 / JCM 13881 / BCRC 17597 / SA1</strain>
    </source>
</reference>
<organism evidence="2 3">
    <name type="scientific">Simiduia agarivorans (strain DSM 21679 / JCM 13881 / BCRC 17597 / SA1)</name>
    <dbReference type="NCBI Taxonomy" id="1117647"/>
    <lineage>
        <taxon>Bacteria</taxon>
        <taxon>Pseudomonadati</taxon>
        <taxon>Pseudomonadota</taxon>
        <taxon>Gammaproteobacteria</taxon>
        <taxon>Cellvibrionales</taxon>
        <taxon>Cellvibrionaceae</taxon>
        <taxon>Simiduia</taxon>
    </lineage>
</organism>
<protein>
    <submittedName>
        <fullName evidence="2">PadR family transcriptional regulator</fullName>
    </submittedName>
</protein>
<sequence>MNPSPEQTEQDALLQKMTQELRRGSLVLAVLLALKQPHHGYSLRRHLADLGLQVDEGTLYPLIRRLEKDGLLESEWQADTGRKRRVYRLSALGHSLTPRLIHEWNQLGQVIGQLCSPQETAPCNG</sequence>
<dbReference type="EMBL" id="CP003746">
    <property type="protein sequence ID" value="AFV00881.1"/>
    <property type="molecule type" value="Genomic_DNA"/>
</dbReference>
<dbReference type="Pfam" id="PF03551">
    <property type="entry name" value="PadR"/>
    <property type="match status" value="1"/>
</dbReference>
<dbReference type="InterPro" id="IPR036388">
    <property type="entry name" value="WH-like_DNA-bd_sf"/>
</dbReference>
<dbReference type="eggNOG" id="COG1695">
    <property type="taxonomic scope" value="Bacteria"/>
</dbReference>
<dbReference type="OrthoDB" id="3186544at2"/>
<accession>K4KRG1</accession>
<keyword evidence="3" id="KW-1185">Reference proteome</keyword>
<dbReference type="Proteomes" id="UP000000466">
    <property type="component" value="Chromosome"/>
</dbReference>
<dbReference type="PANTHER" id="PTHR33169">
    <property type="entry name" value="PADR-FAMILY TRANSCRIPTIONAL REGULATOR"/>
    <property type="match status" value="1"/>
</dbReference>
<gene>
    <name evidence="2" type="ordered locus">M5M_18760</name>
</gene>
<dbReference type="HOGENOM" id="CLU_063440_3_2_6"/>
<evidence type="ECO:0000313" key="2">
    <source>
        <dbReference type="EMBL" id="AFV00881.1"/>
    </source>
</evidence>
<proteinExistence type="predicted"/>
<dbReference type="STRING" id="1117647.M5M_18760"/>